<dbReference type="EC" id="6.3.5.3" evidence="9"/>
<dbReference type="CDD" id="cd02204">
    <property type="entry name" value="PurL_repeat2"/>
    <property type="match status" value="1"/>
</dbReference>
<dbReference type="InterPro" id="IPR029062">
    <property type="entry name" value="Class_I_gatase-like"/>
</dbReference>
<dbReference type="Pfam" id="PF18072">
    <property type="entry name" value="FGAR-AT_linker"/>
    <property type="match status" value="1"/>
</dbReference>
<keyword evidence="6" id="KW-0460">Magnesium</keyword>
<dbReference type="Pfam" id="PF02769">
    <property type="entry name" value="AIRS_C"/>
    <property type="match status" value="1"/>
</dbReference>
<dbReference type="SMART" id="SM01211">
    <property type="entry name" value="GATase_5"/>
    <property type="match status" value="1"/>
</dbReference>
<dbReference type="Gene3D" id="1.10.8.750">
    <property type="entry name" value="Phosphoribosylformylglycinamidine synthase, linker domain"/>
    <property type="match status" value="1"/>
</dbReference>
<protein>
    <submittedName>
        <fullName evidence="9">Phosphoribosylformylglycinamidine synthase</fullName>
        <ecNumber evidence="9">6.3.5.3</ecNumber>
    </submittedName>
</protein>
<dbReference type="GO" id="GO:0005524">
    <property type="term" value="F:ATP binding"/>
    <property type="evidence" value="ECO:0007669"/>
    <property type="project" value="UniProtKB-KW"/>
</dbReference>
<dbReference type="GO" id="GO:0005737">
    <property type="term" value="C:cytoplasm"/>
    <property type="evidence" value="ECO:0007669"/>
    <property type="project" value="TreeGrafter"/>
</dbReference>
<evidence type="ECO:0000313" key="10">
    <source>
        <dbReference type="Proteomes" id="UP000655830"/>
    </source>
</evidence>
<dbReference type="InterPro" id="IPR010141">
    <property type="entry name" value="FGAM_synthase"/>
</dbReference>
<comment type="caution">
    <text evidence="9">The sequence shown here is derived from an EMBL/GenBank/DDBJ whole genome shotgun (WGS) entry which is preliminary data.</text>
</comment>
<dbReference type="EMBL" id="JACRSY010000002">
    <property type="protein sequence ID" value="MBC8578261.1"/>
    <property type="molecule type" value="Genomic_DNA"/>
</dbReference>
<sequence length="1242" mass="136154">MENFVIYVEKRPSFDVEAKRVQNELIEFLGIKGVKNVRVLNRYDVAEITADAYEKALKTVFSEPQSDEVYEGELPELNGFIFMTSFLSGQYDQRADSCVQCIKTIDHTLMPLVKASKVYAIEGELTQAECECVKKHLINPIESEEVALDAKDLLNTVHPVPESVKVLDGFTDLTREGLEAFRKEQGLAMSLDDLVYFQNYFVSEKRNPSFTELKVVDTYWSDHCRHTTFMTELTNIEIEEGTLAAPIKEAFKVYKGMRRELYNNKDKKVSLMDMATIIVKDLKAQGGLKEMVESDEINACTLEKAIEVDGNMEDYLVLFKNETHNHPTEIEPFGGAATCLGGAIRDPLSGRSYVYQAMRVTGAGDVTESMDETIPGKLPQRKITQTATNGYSSYGNQIGLATGEVKEYYHPGYKAKRLEVGAVVGAVKSDAVRREEPKAGDIIILLGGATGRDGCGGATGSSKEHTEDSLKQCGSEVQKGNPVEERKLQRIFRNPEFSRCIKRCNDFGAGGVCVAIGEIAEGLIIDLDAVPVKYTGLDGTELAISESQERMAIAIEAKDFDKVVALCEKENLNAVKVADVTEEKRLIMQWRGEEIVNISRQFLDSAGVTQQREAYVTAPNWVQDTRTLTKENVIDTFKDLNVASQKGLGLQFDSTIGAGTVLMPYGGKNQLTKEVGMVAKIPVLKGETTAATYMTHGFDPYLSEGSPFHGALYAVVESVAKLVALGADYKDTYLSFQEYFERLGEEKTKWGKPVAAILGTLTAQKALGIAAIGGKDSMSGTFEQLTVPPTLISFTCNIGDAKTCVSGSFKEVGSKLVYVHIPVDEHKVPNFEVMKTAYDTVYNLAKEQKVLASYAIGKGGLVTALSQMAIGNDIGANVSFKGLDVLPFEANYGDLILEVSNEVAMALTQDIFVVIGKTVEEATLTIDEVTVGLDEVKLTMEKPLEKVFTLKVDAKEDAVDATFDKPSKIYTATHKIAVPKVVIPVFPGTNCENDTTRAFEKAGAKVEQVLFLNRSPEAIKDSIERMAKAINEAQILAFPGGFSAGDEPDGSAKFIAAAFRNEKLTEAVMKHLYEQDGLALGICNGFQVLVKLGLLPYGEICEMTHATPTLTYNTIGKHISLMAKTKITSVQSPWLRYVTVGDIHEIPLSHGEGRFVAPQVVLDELVKNGQIFSQYVDANGNPTKSGDVNVNGSLYNIEGIVSKDGRIIGKMGHSERIGECVHKNIPGHKNQRLFEAGVDYFK</sequence>
<organism evidence="9 10">
    <name type="scientific">Zhenhengia yiwuensis</name>
    <dbReference type="NCBI Taxonomy" id="2763666"/>
    <lineage>
        <taxon>Bacteria</taxon>
        <taxon>Bacillati</taxon>
        <taxon>Bacillota</taxon>
        <taxon>Clostridia</taxon>
        <taxon>Lachnospirales</taxon>
        <taxon>Lachnospiraceae</taxon>
        <taxon>Zhenhengia</taxon>
    </lineage>
</organism>
<dbReference type="InterPro" id="IPR036921">
    <property type="entry name" value="PurM-like_N_sf"/>
</dbReference>
<keyword evidence="5" id="KW-0067">ATP-binding</keyword>
<evidence type="ECO:0000259" key="7">
    <source>
        <dbReference type="Pfam" id="PF02769"/>
    </source>
</evidence>
<dbReference type="AlphaFoldDB" id="A0A926EC49"/>
<dbReference type="SUPFAM" id="SSF56042">
    <property type="entry name" value="PurM C-terminal domain-like"/>
    <property type="match status" value="2"/>
</dbReference>
<evidence type="ECO:0000256" key="1">
    <source>
        <dbReference type="ARBA" id="ARBA00022598"/>
    </source>
</evidence>
<dbReference type="PROSITE" id="PS51273">
    <property type="entry name" value="GATASE_TYPE_1"/>
    <property type="match status" value="1"/>
</dbReference>
<dbReference type="GO" id="GO:0046872">
    <property type="term" value="F:metal ion binding"/>
    <property type="evidence" value="ECO:0007669"/>
    <property type="project" value="UniProtKB-KW"/>
</dbReference>
<keyword evidence="3" id="KW-0547">Nucleotide-binding</keyword>
<dbReference type="SUPFAM" id="SSF55326">
    <property type="entry name" value="PurM N-terminal domain-like"/>
    <property type="match status" value="2"/>
</dbReference>
<keyword evidence="1 9" id="KW-0436">Ligase</keyword>
<keyword evidence="10" id="KW-1185">Reference proteome</keyword>
<dbReference type="InterPro" id="IPR036676">
    <property type="entry name" value="PurM-like_C_sf"/>
</dbReference>
<evidence type="ECO:0000259" key="8">
    <source>
        <dbReference type="Pfam" id="PF18072"/>
    </source>
</evidence>
<gene>
    <name evidence="9" type="ORF">H8718_01725</name>
</gene>
<name>A0A926EC49_9FIRM</name>
<evidence type="ECO:0000256" key="6">
    <source>
        <dbReference type="ARBA" id="ARBA00022842"/>
    </source>
</evidence>
<dbReference type="FunFam" id="3.30.1330.10:FF:000013">
    <property type="entry name" value="Phosphoribosylformylglycinamidine synthase"/>
    <property type="match status" value="1"/>
</dbReference>
<dbReference type="CDD" id="cd02203">
    <property type="entry name" value="PurL_repeat1"/>
    <property type="match status" value="1"/>
</dbReference>
<reference evidence="9" key="1">
    <citation type="submission" date="2020-08" db="EMBL/GenBank/DDBJ databases">
        <title>Genome public.</title>
        <authorList>
            <person name="Liu C."/>
            <person name="Sun Q."/>
        </authorList>
    </citation>
    <scope>NUCLEOTIDE SEQUENCE</scope>
    <source>
        <strain evidence="9">NSJ-12</strain>
    </source>
</reference>
<proteinExistence type="predicted"/>
<evidence type="ECO:0000256" key="2">
    <source>
        <dbReference type="ARBA" id="ARBA00022723"/>
    </source>
</evidence>
<keyword evidence="2" id="KW-0479">Metal-binding</keyword>
<dbReference type="Gene3D" id="3.90.650.10">
    <property type="entry name" value="PurM-like C-terminal domain"/>
    <property type="match status" value="2"/>
</dbReference>
<dbReference type="InterPro" id="IPR010918">
    <property type="entry name" value="PurM-like_C_dom"/>
</dbReference>
<dbReference type="InterPro" id="IPR041609">
    <property type="entry name" value="PurL_linker"/>
</dbReference>
<dbReference type="Proteomes" id="UP000655830">
    <property type="component" value="Unassembled WGS sequence"/>
</dbReference>
<dbReference type="PANTHER" id="PTHR10099:SF1">
    <property type="entry name" value="PHOSPHORIBOSYLFORMYLGLYCINAMIDINE SYNTHASE"/>
    <property type="match status" value="1"/>
</dbReference>
<evidence type="ECO:0000256" key="5">
    <source>
        <dbReference type="ARBA" id="ARBA00022840"/>
    </source>
</evidence>
<dbReference type="Pfam" id="PF13507">
    <property type="entry name" value="GATase_5"/>
    <property type="match status" value="1"/>
</dbReference>
<dbReference type="RefSeq" id="WP_249331298.1">
    <property type="nucleotide sequence ID" value="NZ_JACRSY010000002.1"/>
</dbReference>
<feature type="domain" description="PurM-like C-terminal" evidence="7">
    <location>
        <begin position="438"/>
        <end position="590"/>
    </location>
</feature>
<feature type="domain" description="Phosphoribosylformylglycinamidine synthase linker" evidence="8">
    <location>
        <begin position="178"/>
        <end position="226"/>
    </location>
</feature>
<dbReference type="Gene3D" id="3.30.1330.10">
    <property type="entry name" value="PurM-like, N-terminal domain"/>
    <property type="match status" value="1"/>
</dbReference>
<dbReference type="GO" id="GO:0004642">
    <property type="term" value="F:phosphoribosylformylglycinamidine synthase activity"/>
    <property type="evidence" value="ECO:0007669"/>
    <property type="project" value="UniProtKB-EC"/>
</dbReference>
<dbReference type="SUPFAM" id="SSF52317">
    <property type="entry name" value="Class I glutamine amidotransferase-like"/>
    <property type="match status" value="1"/>
</dbReference>
<dbReference type="Gene3D" id="3.40.50.880">
    <property type="match status" value="1"/>
</dbReference>
<evidence type="ECO:0000256" key="4">
    <source>
        <dbReference type="ARBA" id="ARBA00022755"/>
    </source>
</evidence>
<keyword evidence="4" id="KW-0658">Purine biosynthesis</keyword>
<evidence type="ECO:0000313" key="9">
    <source>
        <dbReference type="EMBL" id="MBC8578261.1"/>
    </source>
</evidence>
<dbReference type="PANTHER" id="PTHR10099">
    <property type="entry name" value="PHOSPHORIBOSYLFORMYLGLYCINAMIDINE SYNTHASE"/>
    <property type="match status" value="1"/>
</dbReference>
<dbReference type="GO" id="GO:0006164">
    <property type="term" value="P:purine nucleotide biosynthetic process"/>
    <property type="evidence" value="ECO:0007669"/>
    <property type="project" value="UniProtKB-KW"/>
</dbReference>
<evidence type="ECO:0000256" key="3">
    <source>
        <dbReference type="ARBA" id="ARBA00022741"/>
    </source>
</evidence>
<accession>A0A926EC49</accession>
<dbReference type="NCBIfam" id="TIGR01857">
    <property type="entry name" value="FGAM-synthase"/>
    <property type="match status" value="1"/>
</dbReference>